<proteinExistence type="predicted"/>
<dbReference type="EMBL" id="CP108110">
    <property type="protein sequence ID" value="WUQ84844.1"/>
    <property type="molecule type" value="Genomic_DNA"/>
</dbReference>
<feature type="domain" description="pPIWI-RE RNaseH" evidence="2">
    <location>
        <begin position="624"/>
        <end position="955"/>
    </location>
</feature>
<dbReference type="Pfam" id="PF18157">
    <property type="entry name" value="MID_pPIWI_RE"/>
    <property type="match status" value="1"/>
</dbReference>
<feature type="compositionally biased region" description="Acidic residues" evidence="1">
    <location>
        <begin position="708"/>
        <end position="719"/>
    </location>
</feature>
<feature type="domain" description="pPIWI-RE module N-terminal" evidence="3">
    <location>
        <begin position="13"/>
        <end position="415"/>
    </location>
</feature>
<feature type="region of interest" description="Disordered" evidence="1">
    <location>
        <begin position="689"/>
        <end position="733"/>
    </location>
</feature>
<sequence>MAIEPYDLVRAAAYAPPDGEQWHVPYYTLRLPEALREALLDLYRRGRSKPENHHAVPIGRFNNLLQALAPEVVSVAKWLDVSHEEPWLYAHRPVPSDVFATLFRAWVKDLRPEPEHGRLVRRLLGDELDPGELVWKRQDVAMLSSAPTRPGGTAQPAERLYQLLPDALIRQALALEPFSYAGGSLGFRAVARRPSDRGAEMVSWPPDKYIDTDGIHWWYSAVIAITVQSVPFDGAFRVHVRTGVRRWATRTGKNGLHLPRGRASSVYLLTDAPWIAGSSDSWVSERFSVARLRYDRKLAGPRWEAGGSDGLLARIPLHRALPEPAELAGRPVDWLQRSKGLTAAVVHSTHMGSHGVLPGLMPGDRVPLTEWVEAAFPACLPRLPDLVRADRYPVNPRAYRPPKPDAALHPEPLNEQQRAGAALRQSLAELTGGLPLRLEFLWNTTAHRDSGVRALTDILGVAEAAPDGGLGPEALVWKTPELAIELRIERVGELAAALDFPQGAQGRTAALHAAIARRRADVARRMERVDAQALPLMTVVEILDQRSYRPRDSDPKFALRLGFADVRRLTQFIVTPRRPDHRAKAADTRFEKLKSCWQDGLRQLGHRIVPRHSLGDAIPADIQYVGFWLVKRRTDGPTREAGLVPVAVRIRPGAGGGEAITGWDHVNGSWLPYAEFLLRLSAQAVLPVAVDDTPDGPDPAGQDRPEDPSEDAEEDDGTDTTEPGDQLTPGRLEKRRVQVADAVQELLFSLRDTPALLLVHAQNARRFWPWLQNAVVQKDHVQIHGGPVQRLALQGPDLRLVRLRDKSGDETSQWWARDKPSGSGDGDADSGETAVERAGIAKGLWRSPFAKEDNRVFSSTSPKSSSATNSAVVASRWSFREYTRNGRTGMTIDTGRPAWNPALLEVAVIGCQPGDDPEAWAALTHQLRMAPDYRDMLALPLPNHLARKAQEYVLPVHRAGDEQEAEDGTAVQLFFDLFDSTADEG</sequence>
<dbReference type="InterPro" id="IPR040496">
    <property type="entry name" value="MID_pPIWI_RE"/>
</dbReference>
<dbReference type="Pfam" id="PF13032">
    <property type="entry name" value="RNaseH_pPIWI_RE"/>
    <property type="match status" value="1"/>
</dbReference>
<gene>
    <name evidence="5" type="ORF">OHA16_18845</name>
</gene>
<organism evidence="5 6">
    <name type="scientific">Kitasatospora purpeofusca</name>
    <dbReference type="NCBI Taxonomy" id="67352"/>
    <lineage>
        <taxon>Bacteria</taxon>
        <taxon>Bacillati</taxon>
        <taxon>Actinomycetota</taxon>
        <taxon>Actinomycetes</taxon>
        <taxon>Kitasatosporales</taxon>
        <taxon>Streptomycetaceae</taxon>
        <taxon>Kitasatospora</taxon>
    </lineage>
</organism>
<evidence type="ECO:0000259" key="2">
    <source>
        <dbReference type="Pfam" id="PF13032"/>
    </source>
</evidence>
<accession>A0ABZ1U3K0</accession>
<dbReference type="Pfam" id="PF13111">
    <property type="entry name" value="pPIWI_RE_X"/>
    <property type="match status" value="1"/>
</dbReference>
<dbReference type="InterPro" id="IPR024996">
    <property type="entry name" value="RNaseH_pPIWI_RE"/>
</dbReference>
<name>A0ABZ1U3K0_9ACTN</name>
<reference evidence="5" key="1">
    <citation type="submission" date="2022-10" db="EMBL/GenBank/DDBJ databases">
        <title>The complete genomes of actinobacterial strains from the NBC collection.</title>
        <authorList>
            <person name="Joergensen T.S."/>
            <person name="Alvarez Arevalo M."/>
            <person name="Sterndorff E.B."/>
            <person name="Faurdal D."/>
            <person name="Vuksanovic O."/>
            <person name="Mourched A.-S."/>
            <person name="Charusanti P."/>
            <person name="Shaw S."/>
            <person name="Blin K."/>
            <person name="Weber T."/>
        </authorList>
    </citation>
    <scope>NUCLEOTIDE SEQUENCE</scope>
    <source>
        <strain evidence="5">NBC_00222</strain>
    </source>
</reference>
<keyword evidence="6" id="KW-1185">Reference proteome</keyword>
<dbReference type="Proteomes" id="UP001432222">
    <property type="component" value="Chromosome"/>
</dbReference>
<feature type="region of interest" description="Disordered" evidence="1">
    <location>
        <begin position="809"/>
        <end position="832"/>
    </location>
</feature>
<dbReference type="InterPro" id="IPR025085">
    <property type="entry name" value="pPIWI_RE_X"/>
</dbReference>
<evidence type="ECO:0000259" key="3">
    <source>
        <dbReference type="Pfam" id="PF13111"/>
    </source>
</evidence>
<feature type="region of interest" description="Disordered" evidence="1">
    <location>
        <begin position="398"/>
        <end position="418"/>
    </location>
</feature>
<evidence type="ECO:0000313" key="5">
    <source>
        <dbReference type="EMBL" id="WUQ84844.1"/>
    </source>
</evidence>
<evidence type="ECO:0000259" key="4">
    <source>
        <dbReference type="Pfam" id="PF18157"/>
    </source>
</evidence>
<dbReference type="RefSeq" id="WP_328955667.1">
    <property type="nucleotide sequence ID" value="NZ_CP108110.1"/>
</dbReference>
<feature type="domain" description="Prokaryotic pPIWI-RE MID" evidence="4">
    <location>
        <begin position="477"/>
        <end position="612"/>
    </location>
</feature>
<evidence type="ECO:0000313" key="6">
    <source>
        <dbReference type="Proteomes" id="UP001432222"/>
    </source>
</evidence>
<evidence type="ECO:0000256" key="1">
    <source>
        <dbReference type="SAM" id="MobiDB-lite"/>
    </source>
</evidence>
<protein>
    <submittedName>
        <fullName evidence="5">DUF3962 domain-containing protein</fullName>
    </submittedName>
</protein>